<name>A0AAQ3L8P9_9BACT</name>
<dbReference type="InterPro" id="IPR017853">
    <property type="entry name" value="GH"/>
</dbReference>
<dbReference type="SUPFAM" id="SSF51445">
    <property type="entry name" value="(Trans)glycosidases"/>
    <property type="match status" value="1"/>
</dbReference>
<evidence type="ECO:0000313" key="3">
    <source>
        <dbReference type="Proteomes" id="UP001304300"/>
    </source>
</evidence>
<protein>
    <recommendedName>
        <fullName evidence="4">Asl1-like glycosyl hydrolase catalytic domain-containing protein</fullName>
    </recommendedName>
</protein>
<evidence type="ECO:0000256" key="1">
    <source>
        <dbReference type="SAM" id="SignalP"/>
    </source>
</evidence>
<sequence length="449" mass="51968">MKNLILLSTFVLSLAYLSAQAEEKEKPLMRDFMGINSHVSFKPELYRQVCHLVRNYHNIPWDVKQPGDPITYPKNIEGFNWEKRLYGPWNKAGFEINLCAQFNHFGAKKNDDYKALWEGQGDWIEEYGYALAKYKGVDGQSLVNSIEIGNEPGDVFDSDVFMPLFKRMAQGIRRADPDMRILTCTAKAGKADRWSKSLNEDFSSPEIKKLYDVISVHTYAELPKGEGRHPWERMHPESDRTHYLKVLDETIEWRNKNADDKEIWITEFGWDSATPEAMKKRVKGFKEYGWEGETDLNQAQWIVRSFLLFSELDIDRAYLYWFNDKDEARTHGASGLTRHFKPKMSFWAVKHLYDTLGGYRFSRVIEKKDDLYVFEYTPEKAEDGIIWIAWSPTDSEASKEVTLDRLPARPKSIVSSPLAKGEAPEVPAKQLGSDAIKLEVTETPVFIMM</sequence>
<reference evidence="2 3" key="1">
    <citation type="submission" date="2023-10" db="EMBL/GenBank/DDBJ databases">
        <title>Rubellicoccus peritrichatus gen. nov., sp. nov., isolated from an algae of coral reef tank.</title>
        <authorList>
            <person name="Luo J."/>
        </authorList>
    </citation>
    <scope>NUCLEOTIDE SEQUENCE [LARGE SCALE GENOMIC DNA]</scope>
    <source>
        <strain evidence="2 3">CR14</strain>
    </source>
</reference>
<dbReference type="Proteomes" id="UP001304300">
    <property type="component" value="Chromosome"/>
</dbReference>
<dbReference type="AlphaFoldDB" id="A0AAQ3L8P9"/>
<feature type="signal peptide" evidence="1">
    <location>
        <begin position="1"/>
        <end position="21"/>
    </location>
</feature>
<gene>
    <name evidence="2" type="ORF">RZN69_01340</name>
</gene>
<keyword evidence="1" id="KW-0732">Signal</keyword>
<proteinExistence type="predicted"/>
<dbReference type="EMBL" id="CP136920">
    <property type="protein sequence ID" value="WOO41714.1"/>
    <property type="molecule type" value="Genomic_DNA"/>
</dbReference>
<evidence type="ECO:0000313" key="2">
    <source>
        <dbReference type="EMBL" id="WOO41714.1"/>
    </source>
</evidence>
<keyword evidence="3" id="KW-1185">Reference proteome</keyword>
<organism evidence="2 3">
    <name type="scientific">Rubellicoccus peritrichatus</name>
    <dbReference type="NCBI Taxonomy" id="3080537"/>
    <lineage>
        <taxon>Bacteria</taxon>
        <taxon>Pseudomonadati</taxon>
        <taxon>Verrucomicrobiota</taxon>
        <taxon>Opitutia</taxon>
        <taxon>Puniceicoccales</taxon>
        <taxon>Cerasicoccaceae</taxon>
        <taxon>Rubellicoccus</taxon>
    </lineage>
</organism>
<evidence type="ECO:0008006" key="4">
    <source>
        <dbReference type="Google" id="ProtNLM"/>
    </source>
</evidence>
<dbReference type="Gene3D" id="3.20.20.80">
    <property type="entry name" value="Glycosidases"/>
    <property type="match status" value="1"/>
</dbReference>
<feature type="chain" id="PRO_5042870497" description="Asl1-like glycosyl hydrolase catalytic domain-containing protein" evidence="1">
    <location>
        <begin position="22"/>
        <end position="449"/>
    </location>
</feature>
<dbReference type="RefSeq" id="WP_317834198.1">
    <property type="nucleotide sequence ID" value="NZ_CP136920.1"/>
</dbReference>
<accession>A0AAQ3L8P9</accession>
<dbReference type="KEGG" id="puo:RZN69_01340"/>